<gene>
    <name evidence="5" type="ORF">FSB_LOCUS147</name>
</gene>
<dbReference type="PROSITE" id="PS51354">
    <property type="entry name" value="GLUTAREDOXIN_2"/>
    <property type="match status" value="1"/>
</dbReference>
<evidence type="ECO:0000256" key="2">
    <source>
        <dbReference type="ARBA" id="ARBA00007568"/>
    </source>
</evidence>
<evidence type="ECO:0000256" key="3">
    <source>
        <dbReference type="ARBA" id="ARBA00022490"/>
    </source>
</evidence>
<dbReference type="PANTHER" id="PTHR10168">
    <property type="entry name" value="GLUTAREDOXIN"/>
    <property type="match status" value="1"/>
</dbReference>
<evidence type="ECO:0000256" key="4">
    <source>
        <dbReference type="ARBA" id="ARBA00023284"/>
    </source>
</evidence>
<evidence type="ECO:0000313" key="5">
    <source>
        <dbReference type="EMBL" id="SPC72265.1"/>
    </source>
</evidence>
<comment type="similarity">
    <text evidence="2">Belongs to the glutaredoxin family. CC-type subfamily.</text>
</comment>
<reference evidence="5" key="1">
    <citation type="submission" date="2018-02" db="EMBL/GenBank/DDBJ databases">
        <authorList>
            <person name="Cohen D.B."/>
            <person name="Kent A.D."/>
        </authorList>
    </citation>
    <scope>NUCLEOTIDE SEQUENCE</scope>
</reference>
<keyword evidence="4" id="KW-0676">Redox-active center</keyword>
<name>A0A2N9EC11_FAGSY</name>
<dbReference type="SUPFAM" id="SSF52833">
    <property type="entry name" value="Thioredoxin-like"/>
    <property type="match status" value="1"/>
</dbReference>
<comment type="subcellular location">
    <subcellularLocation>
        <location evidence="1">Cytoplasm</location>
    </subcellularLocation>
</comment>
<dbReference type="InterPro" id="IPR036249">
    <property type="entry name" value="Thioredoxin-like_sf"/>
</dbReference>
<keyword evidence="3" id="KW-0963">Cytoplasm</keyword>
<sequence length="105" mass="11360">MEAVTELVAGKPVVIFGKSNCFVSPTVEALISSFGANPVLYHLDTMPNGQRIESALAQLDRQPAKGPAVFIGQEYIGGANAITTLHVKNELVPRLLRANAIFIWR</sequence>
<dbReference type="InterPro" id="IPR011905">
    <property type="entry name" value="GlrX-like_pln_2"/>
</dbReference>
<proteinExistence type="inferred from homology"/>
<dbReference type="Gene3D" id="3.40.30.10">
    <property type="entry name" value="Glutaredoxin"/>
    <property type="match status" value="1"/>
</dbReference>
<protein>
    <submittedName>
        <fullName evidence="5">Uncharacterized protein</fullName>
    </submittedName>
</protein>
<dbReference type="GO" id="GO:0005737">
    <property type="term" value="C:cytoplasm"/>
    <property type="evidence" value="ECO:0007669"/>
    <property type="project" value="UniProtKB-SubCell"/>
</dbReference>
<dbReference type="AlphaFoldDB" id="A0A2N9EC11"/>
<organism evidence="5">
    <name type="scientific">Fagus sylvatica</name>
    <name type="common">Beechnut</name>
    <dbReference type="NCBI Taxonomy" id="28930"/>
    <lineage>
        <taxon>Eukaryota</taxon>
        <taxon>Viridiplantae</taxon>
        <taxon>Streptophyta</taxon>
        <taxon>Embryophyta</taxon>
        <taxon>Tracheophyta</taxon>
        <taxon>Spermatophyta</taxon>
        <taxon>Magnoliopsida</taxon>
        <taxon>eudicotyledons</taxon>
        <taxon>Gunneridae</taxon>
        <taxon>Pentapetalae</taxon>
        <taxon>rosids</taxon>
        <taxon>fabids</taxon>
        <taxon>Fagales</taxon>
        <taxon>Fagaceae</taxon>
        <taxon>Fagus</taxon>
    </lineage>
</organism>
<evidence type="ECO:0000256" key="1">
    <source>
        <dbReference type="ARBA" id="ARBA00004496"/>
    </source>
</evidence>
<accession>A0A2N9EC11</accession>
<dbReference type="EMBL" id="OIVN01000002">
    <property type="protein sequence ID" value="SPC72265.1"/>
    <property type="molecule type" value="Genomic_DNA"/>
</dbReference>